<evidence type="ECO:0000256" key="2">
    <source>
        <dbReference type="ARBA" id="ARBA00012438"/>
    </source>
</evidence>
<dbReference type="CDD" id="cd00082">
    <property type="entry name" value="HisKA"/>
    <property type="match status" value="1"/>
</dbReference>
<keyword evidence="8" id="KW-0812">Transmembrane</keyword>
<dbReference type="Pfam" id="PF00072">
    <property type="entry name" value="Response_reg"/>
    <property type="match status" value="1"/>
</dbReference>
<keyword evidence="5" id="KW-0238">DNA-binding</keyword>
<evidence type="ECO:0000256" key="7">
    <source>
        <dbReference type="PROSITE-ProRule" id="PRU00169"/>
    </source>
</evidence>
<dbReference type="InterPro" id="IPR036890">
    <property type="entry name" value="HATPase_C_sf"/>
</dbReference>
<dbReference type="InterPro" id="IPR018062">
    <property type="entry name" value="HTH_AraC-typ_CS"/>
</dbReference>
<dbReference type="InterPro" id="IPR015943">
    <property type="entry name" value="WD40/YVTN_repeat-like_dom_sf"/>
</dbReference>
<reference evidence="12 13" key="1">
    <citation type="journal article" date="2012" name="J. Bacteriol.">
        <title>Genome Sequence of Galbibacter marinum Type Strain ck-I2-15.</title>
        <authorList>
            <person name="Lai Q."/>
            <person name="Li C."/>
            <person name="Shao Z."/>
        </authorList>
    </citation>
    <scope>NUCLEOTIDE SEQUENCE [LARGE SCALE GENOMIC DNA]</scope>
    <source>
        <strain evidence="13">ck-I2-15</strain>
    </source>
</reference>
<dbReference type="PRINTS" id="PR00344">
    <property type="entry name" value="BCTRLSENSOR"/>
</dbReference>
<dbReference type="InterPro" id="IPR036097">
    <property type="entry name" value="HisK_dim/P_sf"/>
</dbReference>
<dbReference type="SUPFAM" id="SSF47384">
    <property type="entry name" value="Homodimeric domain of signal transducing histidine kinase"/>
    <property type="match status" value="1"/>
</dbReference>
<dbReference type="eggNOG" id="COG0745">
    <property type="taxonomic scope" value="Bacteria"/>
</dbReference>
<dbReference type="Gene3D" id="3.30.565.10">
    <property type="entry name" value="Histidine kinase-like ATPase, C-terminal domain"/>
    <property type="match status" value="1"/>
</dbReference>
<dbReference type="eggNOG" id="COG3292">
    <property type="taxonomic scope" value="Bacteria"/>
</dbReference>
<dbReference type="EC" id="2.7.13.3" evidence="2"/>
<dbReference type="InterPro" id="IPR013783">
    <property type="entry name" value="Ig-like_fold"/>
</dbReference>
<keyword evidence="8" id="KW-1133">Transmembrane helix</keyword>
<comment type="caution">
    <text evidence="12">The sequence shown here is derived from an EMBL/GenBank/DDBJ whole genome shotgun (WGS) entry which is preliminary data.</text>
</comment>
<dbReference type="SUPFAM" id="SSF63829">
    <property type="entry name" value="Calcium-dependent phosphotriesterase"/>
    <property type="match status" value="3"/>
</dbReference>
<dbReference type="SMART" id="SM00448">
    <property type="entry name" value="REC"/>
    <property type="match status" value="1"/>
</dbReference>
<dbReference type="SUPFAM" id="SSF46689">
    <property type="entry name" value="Homeodomain-like"/>
    <property type="match status" value="1"/>
</dbReference>
<dbReference type="GO" id="GO:0043565">
    <property type="term" value="F:sequence-specific DNA binding"/>
    <property type="evidence" value="ECO:0007669"/>
    <property type="project" value="InterPro"/>
</dbReference>
<feature type="domain" description="Histidine kinase" evidence="10">
    <location>
        <begin position="864"/>
        <end position="1086"/>
    </location>
</feature>
<dbReference type="InterPro" id="IPR011110">
    <property type="entry name" value="Reg_prop"/>
</dbReference>
<evidence type="ECO:0000313" key="12">
    <source>
        <dbReference type="EMBL" id="EKF56380.1"/>
    </source>
</evidence>
<dbReference type="PROSITE" id="PS01124">
    <property type="entry name" value="HTH_ARAC_FAMILY_2"/>
    <property type="match status" value="1"/>
</dbReference>
<dbReference type="InterPro" id="IPR018060">
    <property type="entry name" value="HTH_AraC"/>
</dbReference>
<dbReference type="eggNOG" id="COG5002">
    <property type="taxonomic scope" value="Bacteria"/>
</dbReference>
<dbReference type="Proteomes" id="UP000007364">
    <property type="component" value="Unassembled WGS sequence"/>
</dbReference>
<evidence type="ECO:0000256" key="4">
    <source>
        <dbReference type="ARBA" id="ARBA00023015"/>
    </source>
</evidence>
<dbReference type="Pfam" id="PF00512">
    <property type="entry name" value="HisKA"/>
    <property type="match status" value="1"/>
</dbReference>
<dbReference type="SUPFAM" id="SSF52172">
    <property type="entry name" value="CheY-like"/>
    <property type="match status" value="1"/>
</dbReference>
<dbReference type="Pfam" id="PF02518">
    <property type="entry name" value="HATPase_c"/>
    <property type="match status" value="1"/>
</dbReference>
<dbReference type="InterPro" id="IPR009057">
    <property type="entry name" value="Homeodomain-like_sf"/>
</dbReference>
<keyword evidence="12" id="KW-0418">Kinase</keyword>
<evidence type="ECO:0000313" key="13">
    <source>
        <dbReference type="Proteomes" id="UP000007364"/>
    </source>
</evidence>
<dbReference type="Gene3D" id="3.40.50.2300">
    <property type="match status" value="1"/>
</dbReference>
<feature type="transmembrane region" description="Helical" evidence="8">
    <location>
        <begin position="810"/>
        <end position="832"/>
    </location>
</feature>
<dbReference type="EMBL" id="AMSG01000002">
    <property type="protein sequence ID" value="EKF56380.1"/>
    <property type="molecule type" value="Genomic_DNA"/>
</dbReference>
<keyword evidence="12" id="KW-0808">Transferase</keyword>
<comment type="catalytic activity">
    <reaction evidence="1">
        <text>ATP + protein L-histidine = ADP + protein N-phospho-L-histidine.</text>
        <dbReference type="EC" id="2.7.13.3"/>
    </reaction>
</comment>
<dbReference type="Pfam" id="PF07494">
    <property type="entry name" value="Reg_prop"/>
    <property type="match status" value="3"/>
</dbReference>
<evidence type="ECO:0000256" key="1">
    <source>
        <dbReference type="ARBA" id="ARBA00000085"/>
    </source>
</evidence>
<dbReference type="PATRIC" id="fig|555500.3.peg.543"/>
<dbReference type="PANTHER" id="PTHR43547:SF2">
    <property type="entry name" value="HYBRID SIGNAL TRANSDUCTION HISTIDINE KINASE C"/>
    <property type="match status" value="1"/>
</dbReference>
<feature type="domain" description="HTH araC/xylS-type" evidence="9">
    <location>
        <begin position="1289"/>
        <end position="1388"/>
    </location>
</feature>
<dbReference type="RefSeq" id="WP_008990399.1">
    <property type="nucleotide sequence ID" value="NZ_AMSG01000002.1"/>
</dbReference>
<organism evidence="12 13">
    <name type="scientific">Galbibacter marinus</name>
    <dbReference type="NCBI Taxonomy" id="555500"/>
    <lineage>
        <taxon>Bacteria</taxon>
        <taxon>Pseudomonadati</taxon>
        <taxon>Bacteroidota</taxon>
        <taxon>Flavobacteriia</taxon>
        <taxon>Flavobacteriales</taxon>
        <taxon>Flavobacteriaceae</taxon>
        <taxon>Galbibacter</taxon>
    </lineage>
</organism>
<dbReference type="PROSITE" id="PS50110">
    <property type="entry name" value="RESPONSE_REGULATORY"/>
    <property type="match status" value="1"/>
</dbReference>
<dbReference type="InterPro" id="IPR003661">
    <property type="entry name" value="HisK_dim/P_dom"/>
</dbReference>
<evidence type="ECO:0000256" key="3">
    <source>
        <dbReference type="ARBA" id="ARBA00022553"/>
    </source>
</evidence>
<evidence type="ECO:0000259" key="9">
    <source>
        <dbReference type="PROSITE" id="PS01124"/>
    </source>
</evidence>
<dbReference type="PANTHER" id="PTHR43547">
    <property type="entry name" value="TWO-COMPONENT HISTIDINE KINASE"/>
    <property type="match status" value="1"/>
</dbReference>
<dbReference type="InterPro" id="IPR001789">
    <property type="entry name" value="Sig_transdc_resp-reg_receiver"/>
</dbReference>
<dbReference type="Gene3D" id="1.10.287.130">
    <property type="match status" value="1"/>
</dbReference>
<dbReference type="OrthoDB" id="9809670at2"/>
<dbReference type="GO" id="GO:0003700">
    <property type="term" value="F:DNA-binding transcription factor activity"/>
    <property type="evidence" value="ECO:0007669"/>
    <property type="project" value="InterPro"/>
</dbReference>
<keyword evidence="6" id="KW-0804">Transcription</keyword>
<dbReference type="Gene3D" id="1.10.10.60">
    <property type="entry name" value="Homeodomain-like"/>
    <property type="match status" value="1"/>
</dbReference>
<evidence type="ECO:0000259" key="10">
    <source>
        <dbReference type="PROSITE" id="PS50109"/>
    </source>
</evidence>
<feature type="modified residue" description="4-aspartylphosphate" evidence="7">
    <location>
        <position position="1188"/>
    </location>
</feature>
<dbReference type="CDD" id="cd17574">
    <property type="entry name" value="REC_OmpR"/>
    <property type="match status" value="1"/>
</dbReference>
<dbReference type="Gene3D" id="2.60.40.10">
    <property type="entry name" value="Immunoglobulins"/>
    <property type="match status" value="1"/>
</dbReference>
<dbReference type="CDD" id="cd00075">
    <property type="entry name" value="HATPase"/>
    <property type="match status" value="1"/>
</dbReference>
<evidence type="ECO:0000256" key="5">
    <source>
        <dbReference type="ARBA" id="ARBA00023125"/>
    </source>
</evidence>
<dbReference type="Gene3D" id="2.130.10.10">
    <property type="entry name" value="YVTN repeat-like/Quinoprotein amine dehydrogenase"/>
    <property type="match status" value="2"/>
</dbReference>
<name>K2PUP7_9FLAO</name>
<sequence length="1404" mass="159095">MNAFTFVKLDRKLWSSLNFGNNTLSFRSSLKSFHLVFCVLLFGSTLSSSHAQTARFFSTDNKLSSTLINQVFEDDRGLIWVATEDGLNRLDGAKVEKFNHQAEDSTSILHNYVRGTYQLSDQTLLIGYFNGLQRYDYPTQRFYEIPMYSGDGTLMQPHITTMLERHNGEILIGTSGSGIFRLTKDKNNNYIGQLEKMVYSEFIQNIFEDKQQRLWVMTQDNGLFIVPSDSNAKVSHYFYENETESNLSCIIQADNGNIYLGKLNEGLYRFISEEEGFEKIPYTGCHLAIKDLYVVDAERIYVGTENNGMKVFNPQTETFADLSLGINKFDFAKSKVHSIMMDSSENLWLGIYQKGIALIPFKPNNFKYIGYQSISRNTIGSNSITALQKEGNDSGVMWVGTDGDGIYKLDAEYNQISHYLIKESTSVMCVYEDSNGTIWTGTYLNGLGSYHDKTDDFKFNNPILDSKGGKVDRIYALTEDGDKNLWIGTMGSGLFSLDLKTGKVTERNIPNTTDLPSDPKDYMQNNWINTLYYSSDNKLYIGTYNGLSCLDLDTNTFIFEDGLNHVLGHKIVYALHEDSQGNLWIGTSEGLYYKPKESWALQNYSTEDGLPSNMVCAIEEVEGNLWLSTHRGISKFNTLDKNFTNFYFNDGLQGNEFNKGAVTVGNQRSIYFGGINGISYFDPNQISEQGIVPEIRLTAFYLDNNQINASSRSGGKPILDAAILQADKVSLANNDNTFTMEFASKNFIDPQRLTYYYAVDDASWVSLQQGANTIRFADLIPDNYTIRVKAKELGAFSPVKTFIVVVRPPWYGTLTAKIIYVLMFVAIAWVVISQLRQRHKIREKVRAQNYENQIKEAKIQFFTNISHEIKTPISLILNPLKTLMKSDQDQARQGVYGVMHRNSERILHLINQLMEMRKIDQGQIQLTHRKIDMVGFIEDICFLFEDQKGTKNISLNFQSTVPKLDVVLDPSYFDKTLLNLLSNAFKFTPEGGTIDIVLEPFTNSNGVASFRLGVKDNGIGVAEKDLNKIFDRFYRSNMVELHPKEGTGIGLHLTRSIVHLHKGHIYAINNQDQKGCTMIMELPLDCQSAVNTKKEVFQKVTSMNLSQTDPQHEQNQQTELSQVDAKLGETEIYKGRGRSRILIIDDDSEIRNYLSSELGEDYHVLEASNGKLGYSMILNQTPDLIISDVSMPVMDGVSLCRKIKKNININHIPVILLTARSREQDNILGLDIGADAYLAKPFNLEILKTTIKSIINNREMLKNSFSGNQMPEGQLPPIEMKSADEKLMERVTKYINDNLDNPELNVEKIAKEIGISRVHLYRKLKELTNQSTRDFVRNIRLKQAADLLASKNLSVTEVTYATGFSHVSKFSSSFKEFYGCSPKEYKSLHLKNAAPQDYMDSMAS</sequence>
<keyword evidence="8" id="KW-0472">Membrane</keyword>
<dbReference type="SMART" id="SM00387">
    <property type="entry name" value="HATPase_c"/>
    <property type="match status" value="1"/>
</dbReference>
<dbReference type="PROSITE" id="PS50109">
    <property type="entry name" value="HIS_KIN"/>
    <property type="match status" value="1"/>
</dbReference>
<dbReference type="InterPro" id="IPR004358">
    <property type="entry name" value="Sig_transdc_His_kin-like_C"/>
</dbReference>
<keyword evidence="13" id="KW-1185">Reference proteome</keyword>
<dbReference type="SMART" id="SM00388">
    <property type="entry name" value="HisKA"/>
    <property type="match status" value="1"/>
</dbReference>
<accession>K2PUP7</accession>
<dbReference type="InterPro" id="IPR005467">
    <property type="entry name" value="His_kinase_dom"/>
</dbReference>
<evidence type="ECO:0000256" key="8">
    <source>
        <dbReference type="SAM" id="Phobius"/>
    </source>
</evidence>
<dbReference type="SUPFAM" id="SSF55874">
    <property type="entry name" value="ATPase domain of HSP90 chaperone/DNA topoisomerase II/histidine kinase"/>
    <property type="match status" value="1"/>
</dbReference>
<evidence type="ECO:0000256" key="6">
    <source>
        <dbReference type="ARBA" id="ARBA00023163"/>
    </source>
</evidence>
<proteinExistence type="predicted"/>
<dbReference type="Pfam" id="PF12833">
    <property type="entry name" value="HTH_18"/>
    <property type="match status" value="1"/>
</dbReference>
<dbReference type="GO" id="GO:0000155">
    <property type="term" value="F:phosphorelay sensor kinase activity"/>
    <property type="evidence" value="ECO:0007669"/>
    <property type="project" value="InterPro"/>
</dbReference>
<gene>
    <name evidence="12" type="ORF">I215_02618</name>
</gene>
<feature type="domain" description="Response regulatory" evidence="11">
    <location>
        <begin position="1140"/>
        <end position="1255"/>
    </location>
</feature>
<evidence type="ECO:0000259" key="11">
    <source>
        <dbReference type="PROSITE" id="PS50110"/>
    </source>
</evidence>
<dbReference type="SMART" id="SM00342">
    <property type="entry name" value="HTH_ARAC"/>
    <property type="match status" value="1"/>
</dbReference>
<dbReference type="InterPro" id="IPR003594">
    <property type="entry name" value="HATPase_dom"/>
</dbReference>
<protein>
    <recommendedName>
        <fullName evidence="2">histidine kinase</fullName>
        <ecNumber evidence="2">2.7.13.3</ecNumber>
    </recommendedName>
</protein>
<keyword evidence="4" id="KW-0805">Transcription regulation</keyword>
<keyword evidence="3 7" id="KW-0597">Phosphoprotein</keyword>
<dbReference type="InterPro" id="IPR011006">
    <property type="entry name" value="CheY-like_superfamily"/>
</dbReference>
<dbReference type="PROSITE" id="PS00041">
    <property type="entry name" value="HTH_ARAC_FAMILY_1"/>
    <property type="match status" value="1"/>
</dbReference>
<dbReference type="STRING" id="555500.I215_02618"/>